<feature type="transmembrane region" description="Helical" evidence="6">
    <location>
        <begin position="137"/>
        <end position="158"/>
    </location>
</feature>
<dbReference type="EMBL" id="BMMM01000025">
    <property type="protein sequence ID" value="GGN91661.1"/>
    <property type="molecule type" value="Genomic_DNA"/>
</dbReference>
<feature type="transmembrane region" description="Helical" evidence="6">
    <location>
        <begin position="205"/>
        <end position="225"/>
    </location>
</feature>
<feature type="transmembrane region" description="Helical" evidence="6">
    <location>
        <begin position="22"/>
        <end position="44"/>
    </location>
</feature>
<protein>
    <submittedName>
        <fullName evidence="7">Lysine transporter LysE</fullName>
    </submittedName>
</protein>
<proteinExistence type="predicted"/>
<keyword evidence="5 6" id="KW-0472">Membrane</keyword>
<name>A0A918D9V8_9ACTN</name>
<feature type="transmembrane region" description="Helical" evidence="6">
    <location>
        <begin position="56"/>
        <end position="81"/>
    </location>
</feature>
<dbReference type="PIRSF" id="PIRSF006324">
    <property type="entry name" value="LeuE"/>
    <property type="match status" value="1"/>
</dbReference>
<organism evidence="7 8">
    <name type="scientific">Streptomyces albiflavescens</name>
    <dbReference type="NCBI Taxonomy" id="1623582"/>
    <lineage>
        <taxon>Bacteria</taxon>
        <taxon>Bacillati</taxon>
        <taxon>Actinomycetota</taxon>
        <taxon>Actinomycetes</taxon>
        <taxon>Kitasatosporales</taxon>
        <taxon>Streptomycetaceae</taxon>
        <taxon>Streptomyces</taxon>
    </lineage>
</organism>
<evidence type="ECO:0000313" key="8">
    <source>
        <dbReference type="Proteomes" id="UP000600365"/>
    </source>
</evidence>
<evidence type="ECO:0000256" key="5">
    <source>
        <dbReference type="ARBA" id="ARBA00023136"/>
    </source>
</evidence>
<dbReference type="Proteomes" id="UP000600365">
    <property type="component" value="Unassembled WGS sequence"/>
</dbReference>
<feature type="transmembrane region" description="Helical" evidence="6">
    <location>
        <begin position="87"/>
        <end position="107"/>
    </location>
</feature>
<feature type="transmembrane region" description="Helical" evidence="6">
    <location>
        <begin position="170"/>
        <end position="193"/>
    </location>
</feature>
<comment type="subcellular location">
    <subcellularLocation>
        <location evidence="1">Cell membrane</location>
        <topology evidence="1">Multi-pass membrane protein</topology>
    </subcellularLocation>
</comment>
<accession>A0A918D9V8</accession>
<reference evidence="7 8" key="1">
    <citation type="journal article" date="2014" name="Int. J. Syst. Evol. Microbiol.">
        <title>Complete genome sequence of Corynebacterium casei LMG S-19264T (=DSM 44701T), isolated from a smear-ripened cheese.</title>
        <authorList>
            <consortium name="US DOE Joint Genome Institute (JGI-PGF)"/>
            <person name="Walter F."/>
            <person name="Albersmeier A."/>
            <person name="Kalinowski J."/>
            <person name="Ruckert C."/>
        </authorList>
    </citation>
    <scope>NUCLEOTIDE SEQUENCE [LARGE SCALE GENOMIC DNA]</scope>
    <source>
        <strain evidence="7 8">CGMCC 4.7111</strain>
    </source>
</reference>
<sequence>MRTYCFNGPLWEVMDMVSTDRFLAFAAMSLLVIVIPGPSVLFVIGRALAHGRRTAVATALGNVVGSYLLVVAVAFGIGSLVERSVTVYLAVKLAGAAYLVFLGVQAFRHRKEMKAASIRADSAAPARGDLRTVLDGALVGVTNPKGVVFFAAVLPQFVDHSAGRLPLQMLLLGLVPISIGLVTDTLWGLTASAARAWFARSDRRLSLIGGAGGFTMIGLGLTVAVTGRAD</sequence>
<gene>
    <name evidence="7" type="ORF">GCM10011579_088760</name>
</gene>
<evidence type="ECO:0000256" key="6">
    <source>
        <dbReference type="SAM" id="Phobius"/>
    </source>
</evidence>
<dbReference type="GO" id="GO:0015171">
    <property type="term" value="F:amino acid transmembrane transporter activity"/>
    <property type="evidence" value="ECO:0007669"/>
    <property type="project" value="TreeGrafter"/>
</dbReference>
<evidence type="ECO:0000256" key="2">
    <source>
        <dbReference type="ARBA" id="ARBA00022475"/>
    </source>
</evidence>
<evidence type="ECO:0000256" key="1">
    <source>
        <dbReference type="ARBA" id="ARBA00004651"/>
    </source>
</evidence>
<dbReference type="PANTHER" id="PTHR30086:SF20">
    <property type="entry name" value="ARGININE EXPORTER PROTEIN ARGO-RELATED"/>
    <property type="match status" value="1"/>
</dbReference>
<keyword evidence="3 6" id="KW-0812">Transmembrane</keyword>
<keyword evidence="8" id="KW-1185">Reference proteome</keyword>
<evidence type="ECO:0000313" key="7">
    <source>
        <dbReference type="EMBL" id="GGN91661.1"/>
    </source>
</evidence>
<keyword evidence="2" id="KW-1003">Cell membrane</keyword>
<evidence type="ECO:0000256" key="3">
    <source>
        <dbReference type="ARBA" id="ARBA00022692"/>
    </source>
</evidence>
<dbReference type="AlphaFoldDB" id="A0A918D9V8"/>
<comment type="caution">
    <text evidence="7">The sequence shown here is derived from an EMBL/GenBank/DDBJ whole genome shotgun (WGS) entry which is preliminary data.</text>
</comment>
<dbReference type="PANTHER" id="PTHR30086">
    <property type="entry name" value="ARGININE EXPORTER PROTEIN ARGO"/>
    <property type="match status" value="1"/>
</dbReference>
<evidence type="ECO:0000256" key="4">
    <source>
        <dbReference type="ARBA" id="ARBA00022989"/>
    </source>
</evidence>
<dbReference type="Pfam" id="PF01810">
    <property type="entry name" value="LysE"/>
    <property type="match status" value="1"/>
</dbReference>
<dbReference type="GO" id="GO:0005886">
    <property type="term" value="C:plasma membrane"/>
    <property type="evidence" value="ECO:0007669"/>
    <property type="project" value="UniProtKB-SubCell"/>
</dbReference>
<dbReference type="InterPro" id="IPR001123">
    <property type="entry name" value="LeuE-type"/>
</dbReference>
<keyword evidence="4 6" id="KW-1133">Transmembrane helix</keyword>